<comment type="caution">
    <text evidence="10">The sequence shown here is derived from an EMBL/GenBank/DDBJ whole genome shotgun (WGS) entry which is preliminary data.</text>
</comment>
<evidence type="ECO:0000256" key="1">
    <source>
        <dbReference type="ARBA" id="ARBA00009427"/>
    </source>
</evidence>
<reference evidence="10 11" key="1">
    <citation type="submission" date="2019-11" db="EMBL/GenBank/DDBJ databases">
        <title>Acidiferrimicrobium australis gen. nov., sp. nov., an acidophilic and obligately heterotrophic, member of the Actinobacteria that catalyses dissimilatory oxido- reduction of iron isolated from metal-rich acidic water in Chile.</title>
        <authorList>
            <person name="Gonzalez D."/>
            <person name="Huber K."/>
            <person name="Hedrich S."/>
            <person name="Rojas-Villalobos C."/>
            <person name="Quatrini R."/>
            <person name="Dinamarca M.A."/>
            <person name="Schwarz A."/>
            <person name="Canales C."/>
            <person name="Nancucheo I."/>
        </authorList>
    </citation>
    <scope>NUCLEOTIDE SEQUENCE [LARGE SCALE GENOMIC DNA]</scope>
    <source>
        <strain evidence="10 11">USS-CCA1</strain>
    </source>
</reference>
<gene>
    <name evidence="8" type="primary">cmk</name>
    <name evidence="10" type="ORF">GHK86_15710</name>
</gene>
<organism evidence="10 11">
    <name type="scientific">Acidiferrimicrobium australe</name>
    <dbReference type="NCBI Taxonomy" id="2664430"/>
    <lineage>
        <taxon>Bacteria</taxon>
        <taxon>Bacillati</taxon>
        <taxon>Actinomycetota</taxon>
        <taxon>Acidimicrobiia</taxon>
        <taxon>Acidimicrobiales</taxon>
        <taxon>Acidimicrobiaceae</taxon>
        <taxon>Acidiferrimicrobium</taxon>
    </lineage>
</organism>
<evidence type="ECO:0000256" key="4">
    <source>
        <dbReference type="ARBA" id="ARBA00022777"/>
    </source>
</evidence>
<feature type="binding site" evidence="8">
    <location>
        <begin position="8"/>
        <end position="16"/>
    </location>
    <ligand>
        <name>ATP</name>
        <dbReference type="ChEBI" id="CHEBI:30616"/>
    </ligand>
</feature>
<comment type="subcellular location">
    <subcellularLocation>
        <location evidence="8">Cytoplasm</location>
    </subcellularLocation>
</comment>
<dbReference type="PANTHER" id="PTHR21299:SF2">
    <property type="entry name" value="CYTIDYLATE KINASE"/>
    <property type="match status" value="1"/>
</dbReference>
<name>A0ABW9R0C4_9ACTN</name>
<comment type="catalytic activity">
    <reaction evidence="6 8">
        <text>dCMP + ATP = dCDP + ADP</text>
        <dbReference type="Rhea" id="RHEA:25094"/>
        <dbReference type="ChEBI" id="CHEBI:30616"/>
        <dbReference type="ChEBI" id="CHEBI:57566"/>
        <dbReference type="ChEBI" id="CHEBI:58593"/>
        <dbReference type="ChEBI" id="CHEBI:456216"/>
        <dbReference type="EC" id="2.7.4.25"/>
    </reaction>
</comment>
<evidence type="ECO:0000256" key="5">
    <source>
        <dbReference type="ARBA" id="ARBA00022840"/>
    </source>
</evidence>
<keyword evidence="2 8" id="KW-0808">Transferase</keyword>
<keyword evidence="3 8" id="KW-0547">Nucleotide-binding</keyword>
<dbReference type="PANTHER" id="PTHR21299">
    <property type="entry name" value="CYTIDYLATE KINASE/PANTOATE-BETA-ALANINE LIGASE"/>
    <property type="match status" value="1"/>
</dbReference>
<comment type="similarity">
    <text evidence="1 8">Belongs to the cytidylate kinase family. Type 1 subfamily.</text>
</comment>
<dbReference type="CDD" id="cd02020">
    <property type="entry name" value="CMPK"/>
    <property type="match status" value="1"/>
</dbReference>
<evidence type="ECO:0000256" key="2">
    <source>
        <dbReference type="ARBA" id="ARBA00022679"/>
    </source>
</evidence>
<evidence type="ECO:0000313" key="11">
    <source>
        <dbReference type="Proteomes" id="UP000437736"/>
    </source>
</evidence>
<protein>
    <recommendedName>
        <fullName evidence="8">Cytidylate kinase</fullName>
        <shortName evidence="8">CK</shortName>
        <ecNumber evidence="8">2.7.4.25</ecNumber>
    </recommendedName>
    <alternativeName>
        <fullName evidence="8">Cytidine monophosphate kinase</fullName>
        <shortName evidence="8">CMP kinase</shortName>
    </alternativeName>
</protein>
<dbReference type="HAMAP" id="MF_00238">
    <property type="entry name" value="Cytidyl_kinase_type1"/>
    <property type="match status" value="1"/>
</dbReference>
<dbReference type="EMBL" id="WJHE01000878">
    <property type="protein sequence ID" value="MST34163.1"/>
    <property type="molecule type" value="Genomic_DNA"/>
</dbReference>
<proteinExistence type="inferred from homology"/>
<evidence type="ECO:0000256" key="3">
    <source>
        <dbReference type="ARBA" id="ARBA00022741"/>
    </source>
</evidence>
<dbReference type="GO" id="GO:0016301">
    <property type="term" value="F:kinase activity"/>
    <property type="evidence" value="ECO:0007669"/>
    <property type="project" value="UniProtKB-KW"/>
</dbReference>
<evidence type="ECO:0000256" key="6">
    <source>
        <dbReference type="ARBA" id="ARBA00047615"/>
    </source>
</evidence>
<feature type="domain" description="Cytidylate kinase" evidence="9">
    <location>
        <begin position="4"/>
        <end position="208"/>
    </location>
</feature>
<evidence type="ECO:0000256" key="7">
    <source>
        <dbReference type="ARBA" id="ARBA00048478"/>
    </source>
</evidence>
<sequence length="213" mass="22839">MRVIAIDGPAGSGKSTVARAVAAALALDYLDTGAMYRAVTFAAMRRGIDPEDTDLVAELARALSLEVADTVTVDGVDATIEIRSPEVTRAVSTVAANPAVRRELVQRQREWAAAHGGGVIEGRDIGSVVFPDATLKVYLTADDGERAMRRSKEMLNLQYDQVAADIARRDHADSTRQASPLGVADDAVRLDTTSRPVEQVVEEVLRLAAERRG</sequence>
<keyword evidence="5 8" id="KW-0067">ATP-binding</keyword>
<comment type="catalytic activity">
    <reaction evidence="7 8">
        <text>CMP + ATP = CDP + ADP</text>
        <dbReference type="Rhea" id="RHEA:11600"/>
        <dbReference type="ChEBI" id="CHEBI:30616"/>
        <dbReference type="ChEBI" id="CHEBI:58069"/>
        <dbReference type="ChEBI" id="CHEBI:60377"/>
        <dbReference type="ChEBI" id="CHEBI:456216"/>
        <dbReference type="EC" id="2.7.4.25"/>
    </reaction>
</comment>
<dbReference type="InterPro" id="IPR003136">
    <property type="entry name" value="Cytidylate_kin"/>
</dbReference>
<dbReference type="Gene3D" id="3.40.50.300">
    <property type="entry name" value="P-loop containing nucleotide triphosphate hydrolases"/>
    <property type="match status" value="1"/>
</dbReference>
<evidence type="ECO:0000259" key="9">
    <source>
        <dbReference type="Pfam" id="PF02224"/>
    </source>
</evidence>
<dbReference type="Proteomes" id="UP000437736">
    <property type="component" value="Unassembled WGS sequence"/>
</dbReference>
<dbReference type="InterPro" id="IPR011994">
    <property type="entry name" value="Cytidylate_kinase_dom"/>
</dbReference>
<dbReference type="InterPro" id="IPR027417">
    <property type="entry name" value="P-loop_NTPase"/>
</dbReference>
<dbReference type="SUPFAM" id="SSF52540">
    <property type="entry name" value="P-loop containing nucleoside triphosphate hydrolases"/>
    <property type="match status" value="1"/>
</dbReference>
<evidence type="ECO:0000256" key="8">
    <source>
        <dbReference type="HAMAP-Rule" id="MF_00238"/>
    </source>
</evidence>
<keyword evidence="11" id="KW-1185">Reference proteome</keyword>
<dbReference type="Pfam" id="PF02224">
    <property type="entry name" value="Cytidylate_kin"/>
    <property type="match status" value="1"/>
</dbReference>
<accession>A0ABW9R0C4</accession>
<evidence type="ECO:0000313" key="10">
    <source>
        <dbReference type="EMBL" id="MST34163.1"/>
    </source>
</evidence>
<dbReference type="NCBIfam" id="TIGR00017">
    <property type="entry name" value="cmk"/>
    <property type="match status" value="1"/>
</dbReference>
<dbReference type="EC" id="2.7.4.25" evidence="8"/>
<keyword evidence="8" id="KW-0963">Cytoplasm</keyword>
<keyword evidence="4 8" id="KW-0418">Kinase</keyword>